<dbReference type="InterPro" id="IPR022419">
    <property type="entry name" value="Porphobilin_deaminase_cofac_BS"/>
</dbReference>
<dbReference type="FunFam" id="3.40.190.10:FF:000004">
    <property type="entry name" value="Porphobilinogen deaminase"/>
    <property type="match status" value="1"/>
</dbReference>
<dbReference type="PRINTS" id="PR00151">
    <property type="entry name" value="PORPHBDMNASE"/>
</dbReference>
<dbReference type="PROSITE" id="PS00533">
    <property type="entry name" value="PORPHOBILINOGEN_DEAM"/>
    <property type="match status" value="1"/>
</dbReference>
<dbReference type="Gene3D" id="3.30.160.40">
    <property type="entry name" value="Porphobilinogen deaminase, C-terminal domain"/>
    <property type="match status" value="1"/>
</dbReference>
<protein>
    <recommendedName>
        <fullName evidence="5">hydroxymethylbilane synthase</fullName>
        <ecNumber evidence="5">2.5.1.61</ecNumber>
    </recommendedName>
    <alternativeName>
        <fullName evidence="10">Hydroxymethylbilane synthase</fullName>
    </alternativeName>
    <alternativeName>
        <fullName evidence="9">Pre-uroporphyrinogen synthase</fullName>
    </alternativeName>
</protein>
<dbReference type="InterPro" id="IPR000860">
    <property type="entry name" value="HemC"/>
</dbReference>
<accession>A0A1Y2BFI6</accession>
<dbReference type="NCBIfam" id="TIGR00212">
    <property type="entry name" value="hemC"/>
    <property type="match status" value="1"/>
</dbReference>
<dbReference type="STRING" id="329046.A0A1Y2BFI6"/>
<dbReference type="HAMAP" id="MF_00260">
    <property type="entry name" value="Porphobil_deam"/>
    <property type="match status" value="1"/>
</dbReference>
<dbReference type="PANTHER" id="PTHR11557">
    <property type="entry name" value="PORPHOBILINOGEN DEAMINASE"/>
    <property type="match status" value="1"/>
</dbReference>
<comment type="similarity">
    <text evidence="4">Belongs to the HMBS family.</text>
</comment>
<dbReference type="InterPro" id="IPR022418">
    <property type="entry name" value="Porphobilinogen_deaminase_C"/>
</dbReference>
<dbReference type="InterPro" id="IPR036803">
    <property type="entry name" value="Porphobilinogen_deaminase_C_sf"/>
</dbReference>
<evidence type="ECO:0000256" key="6">
    <source>
        <dbReference type="ARBA" id="ARBA00022679"/>
    </source>
</evidence>
<name>A0A1Y2BFI6_9FUNG</name>
<comment type="pathway">
    <text evidence="3">Porphyrin-containing compound metabolism; protoporphyrin-IX biosynthesis; coproporphyrinogen-III from 5-aminolevulinate: step 2/4.</text>
</comment>
<feature type="domain" description="Porphobilinogen deaminase C-terminal" evidence="12">
    <location>
        <begin position="235"/>
        <end position="317"/>
    </location>
</feature>
<dbReference type="Pfam" id="PF03900">
    <property type="entry name" value="Porphobil_deamC"/>
    <property type="match status" value="1"/>
</dbReference>
<evidence type="ECO:0000313" key="13">
    <source>
        <dbReference type="EMBL" id="ORY33578.1"/>
    </source>
</evidence>
<dbReference type="GO" id="GO:0006782">
    <property type="term" value="P:protoporphyrinogen IX biosynthetic process"/>
    <property type="evidence" value="ECO:0007669"/>
    <property type="project" value="UniProtKB-UniPathway"/>
</dbReference>
<evidence type="ECO:0000259" key="11">
    <source>
        <dbReference type="Pfam" id="PF01379"/>
    </source>
</evidence>
<comment type="cofactor">
    <cofactor evidence="1">
        <name>dipyrromethane</name>
        <dbReference type="ChEBI" id="CHEBI:60342"/>
    </cofactor>
</comment>
<sequence length="335" mass="36726">MEQGPTTQLVIGSRKSQLAMIQTMHVKAVLEKLHPSISFSVTGMTTTGDEVLNIALSKIGSKALFTKELEVALYDKSVDLVVHSLKDMPTQLPEGMIIGAIMEREDPRDAVVMKPDYHAKGMKLQDLPPGSVIGTSSVRRIAQLRRRFPHLEFQDVRGNLNTRLAKLDAPDGPYAALLLAHAGLVRMQWHSRISQTLDPGIIMHAVGQGALGIEIRENDTLLQGVVAALEHKETALRCIAERGFMRGLEGGCSVPLGVWTELVPIDGTASSKFRLILKGSVCSVDGSREIRDELEGQVDLNDMVRSKQLAEKLGRDLSVKFIADGAQDILREIRK</sequence>
<dbReference type="Proteomes" id="UP000193642">
    <property type="component" value="Unassembled WGS sequence"/>
</dbReference>
<dbReference type="EMBL" id="MCGO01000067">
    <property type="protein sequence ID" value="ORY33578.1"/>
    <property type="molecule type" value="Genomic_DNA"/>
</dbReference>
<dbReference type="InterPro" id="IPR022417">
    <property type="entry name" value="Porphobilin_deaminase_N"/>
</dbReference>
<gene>
    <name evidence="13" type="ORF">BCR33DRAFT_702574</name>
</gene>
<evidence type="ECO:0000256" key="9">
    <source>
        <dbReference type="ARBA" id="ARBA00030685"/>
    </source>
</evidence>
<dbReference type="OrthoDB" id="564646at2759"/>
<dbReference type="SUPFAM" id="SSF53850">
    <property type="entry name" value="Periplasmic binding protein-like II"/>
    <property type="match status" value="1"/>
</dbReference>
<evidence type="ECO:0000256" key="4">
    <source>
        <dbReference type="ARBA" id="ARBA00005638"/>
    </source>
</evidence>
<dbReference type="CDD" id="cd13645">
    <property type="entry name" value="PBP2_HuPBGD_like"/>
    <property type="match status" value="1"/>
</dbReference>
<comment type="caution">
    <text evidence="13">The sequence shown here is derived from an EMBL/GenBank/DDBJ whole genome shotgun (WGS) entry which is preliminary data.</text>
</comment>
<dbReference type="FunFam" id="3.40.190.10:FF:000005">
    <property type="entry name" value="Porphobilinogen deaminase"/>
    <property type="match status" value="1"/>
</dbReference>
<keyword evidence="14" id="KW-1185">Reference proteome</keyword>
<dbReference type="GO" id="GO:0005737">
    <property type="term" value="C:cytoplasm"/>
    <property type="evidence" value="ECO:0007669"/>
    <property type="project" value="TreeGrafter"/>
</dbReference>
<organism evidence="13 14">
    <name type="scientific">Rhizoclosmatium globosum</name>
    <dbReference type="NCBI Taxonomy" id="329046"/>
    <lineage>
        <taxon>Eukaryota</taxon>
        <taxon>Fungi</taxon>
        <taxon>Fungi incertae sedis</taxon>
        <taxon>Chytridiomycota</taxon>
        <taxon>Chytridiomycota incertae sedis</taxon>
        <taxon>Chytridiomycetes</taxon>
        <taxon>Chytridiales</taxon>
        <taxon>Chytriomycetaceae</taxon>
        <taxon>Rhizoclosmatium</taxon>
    </lineage>
</organism>
<evidence type="ECO:0000313" key="14">
    <source>
        <dbReference type="Proteomes" id="UP000193642"/>
    </source>
</evidence>
<keyword evidence="8" id="KW-0627">Porphyrin biosynthesis</keyword>
<dbReference type="AlphaFoldDB" id="A0A1Y2BFI6"/>
<dbReference type="EC" id="2.5.1.61" evidence="5"/>
<evidence type="ECO:0000256" key="3">
    <source>
        <dbReference type="ARBA" id="ARBA00004735"/>
    </source>
</evidence>
<dbReference type="PANTHER" id="PTHR11557:SF0">
    <property type="entry name" value="PORPHOBILINOGEN DEAMINASE"/>
    <property type="match status" value="1"/>
</dbReference>
<keyword evidence="7" id="KW-0350">Heme biosynthesis</keyword>
<proteinExistence type="inferred from homology"/>
<dbReference type="GO" id="GO:0004418">
    <property type="term" value="F:hydroxymethylbilane synthase activity"/>
    <property type="evidence" value="ECO:0007669"/>
    <property type="project" value="UniProtKB-EC"/>
</dbReference>
<reference evidence="13 14" key="1">
    <citation type="submission" date="2016-07" db="EMBL/GenBank/DDBJ databases">
        <title>Pervasive Adenine N6-methylation of Active Genes in Fungi.</title>
        <authorList>
            <consortium name="DOE Joint Genome Institute"/>
            <person name="Mondo S.J."/>
            <person name="Dannebaum R.O."/>
            <person name="Kuo R.C."/>
            <person name="Labutti K."/>
            <person name="Haridas S."/>
            <person name="Kuo A."/>
            <person name="Salamov A."/>
            <person name="Ahrendt S.R."/>
            <person name="Lipzen A."/>
            <person name="Sullivan W."/>
            <person name="Andreopoulos W.B."/>
            <person name="Clum A."/>
            <person name="Lindquist E."/>
            <person name="Daum C."/>
            <person name="Ramamoorthy G.K."/>
            <person name="Gryganskyi A."/>
            <person name="Culley D."/>
            <person name="Magnuson J.K."/>
            <person name="James T.Y."/>
            <person name="O'Malley M.A."/>
            <person name="Stajich J.E."/>
            <person name="Spatafora J.W."/>
            <person name="Visel A."/>
            <person name="Grigoriev I.V."/>
        </authorList>
    </citation>
    <scope>NUCLEOTIDE SEQUENCE [LARGE SCALE GENOMIC DNA]</scope>
    <source>
        <strain evidence="13 14">JEL800</strain>
    </source>
</reference>
<evidence type="ECO:0000256" key="8">
    <source>
        <dbReference type="ARBA" id="ARBA00023244"/>
    </source>
</evidence>
<comment type="function">
    <text evidence="2">Tetrapolymerization of the monopyrrole PBG into the hydroxymethylbilane pre-uroporphyrinogen in several discrete steps.</text>
</comment>
<evidence type="ECO:0000256" key="2">
    <source>
        <dbReference type="ARBA" id="ARBA00002869"/>
    </source>
</evidence>
<evidence type="ECO:0000256" key="7">
    <source>
        <dbReference type="ARBA" id="ARBA00023133"/>
    </source>
</evidence>
<evidence type="ECO:0000259" key="12">
    <source>
        <dbReference type="Pfam" id="PF03900"/>
    </source>
</evidence>
<keyword evidence="6" id="KW-0808">Transferase</keyword>
<dbReference type="PIRSF" id="PIRSF001438">
    <property type="entry name" value="4pyrrol_synth_OHMeBilane_synth"/>
    <property type="match status" value="1"/>
</dbReference>
<evidence type="ECO:0000256" key="5">
    <source>
        <dbReference type="ARBA" id="ARBA00012655"/>
    </source>
</evidence>
<dbReference type="UniPathway" id="UPA00251">
    <property type="reaction ID" value="UER00319"/>
</dbReference>
<feature type="domain" description="Porphobilinogen deaminase N-terminal" evidence="11">
    <location>
        <begin position="9"/>
        <end position="222"/>
    </location>
</feature>
<evidence type="ECO:0000256" key="10">
    <source>
        <dbReference type="ARBA" id="ARBA00033064"/>
    </source>
</evidence>
<dbReference type="Gene3D" id="3.40.190.10">
    <property type="entry name" value="Periplasmic binding protein-like II"/>
    <property type="match status" value="2"/>
</dbReference>
<evidence type="ECO:0000256" key="1">
    <source>
        <dbReference type="ARBA" id="ARBA00001916"/>
    </source>
</evidence>
<dbReference type="SUPFAM" id="SSF54782">
    <property type="entry name" value="Porphobilinogen deaminase (hydroxymethylbilane synthase), C-terminal domain"/>
    <property type="match status" value="1"/>
</dbReference>
<dbReference type="Pfam" id="PF01379">
    <property type="entry name" value="Porphobil_deam"/>
    <property type="match status" value="1"/>
</dbReference>